<proteinExistence type="predicted"/>
<keyword evidence="4" id="KW-1185">Reference proteome</keyword>
<reference evidence="2" key="3">
    <citation type="submission" date="2014-01" db="EMBL/GenBank/DDBJ databases">
        <title>Evolution of pathogenesis and genome organization in the Tremellales.</title>
        <authorList>
            <person name="Cuomo C."/>
            <person name="Litvintseva A."/>
            <person name="Heitman J."/>
            <person name="Chen Y."/>
            <person name="Sun S."/>
            <person name="Springer D."/>
            <person name="Dromer F."/>
            <person name="Young S."/>
            <person name="Zeng Q."/>
            <person name="Chapman S."/>
            <person name="Gujja S."/>
            <person name="Saif S."/>
            <person name="Birren B."/>
        </authorList>
    </citation>
    <scope>NUCLEOTIDE SEQUENCE</scope>
    <source>
        <strain evidence="2">CBS 10118</strain>
    </source>
</reference>
<dbReference type="KEGG" id="kbi:30206024"/>
<accession>A0A1B9GGE8</accession>
<sequence>MDQGDQARVPPTGPRHVCPADLSSDSTHANNLPDLVGGIAPARMLDRARASELGGFQDINHPTGDPGPSQDFDFSLTLSAEIPAHADAVQGMNTNFDTQRFDSDFDTAMMGPPSDMHYPFSPGMGDSAAGIGYLISPGPFGGEMPLSPYHRSPGGYSPSVFSAISSASKRRRLPDGSFDVEPTPDSPRVTLQRTLRMLEEQSSDNALDSVPILHARKLLKNDSELDMELMDVIRSVIEDKKLDQNIFSRRHALWMCNKGLKALDTLEKDIEASQMQPTHREGQMSGGKGSGLDSMPDRSSDHDVSVSDDADSLQVTNAIPSSSFVGSPLSLSARTVPHEPAIIVIGPQSCIQCTKSGIECQTYVIRRKKTGEIIYAKCQPCFARRGTCSHVDGKAPQEYEGDESLIEDWETNVDSTRCRRVYYTLAEKDSARRSGTPGSSLRTWKPPVSASKDSSVVQGTIDDGVGGLISWDASLRPRANTRSTSKR</sequence>
<reference evidence="2" key="1">
    <citation type="submission" date="2013-07" db="EMBL/GenBank/DDBJ databases">
        <title>The Genome Sequence of Cryptococcus bestiolae CBS10118.</title>
        <authorList>
            <consortium name="The Broad Institute Genome Sequencing Platform"/>
            <person name="Cuomo C."/>
            <person name="Litvintseva A."/>
            <person name="Chen Y."/>
            <person name="Heitman J."/>
            <person name="Sun S."/>
            <person name="Springer D."/>
            <person name="Dromer F."/>
            <person name="Young S.K."/>
            <person name="Zeng Q."/>
            <person name="Gargeya S."/>
            <person name="Fitzgerald M."/>
            <person name="Abouelleil A."/>
            <person name="Alvarado L."/>
            <person name="Berlin A.M."/>
            <person name="Chapman S.B."/>
            <person name="Dewar J."/>
            <person name="Goldberg J."/>
            <person name="Griggs A."/>
            <person name="Gujja S."/>
            <person name="Hansen M."/>
            <person name="Howarth C."/>
            <person name="Imamovic A."/>
            <person name="Larimer J."/>
            <person name="McCowan C."/>
            <person name="Murphy C."/>
            <person name="Pearson M."/>
            <person name="Priest M."/>
            <person name="Roberts A."/>
            <person name="Saif S."/>
            <person name="Shea T."/>
            <person name="Sykes S."/>
            <person name="Wortman J."/>
            <person name="Nusbaum C."/>
            <person name="Birren B."/>
        </authorList>
    </citation>
    <scope>NUCLEOTIDE SEQUENCE [LARGE SCALE GENOMIC DNA]</scope>
    <source>
        <strain evidence="2">CBS 10118</strain>
    </source>
</reference>
<reference evidence="3" key="2">
    <citation type="submission" date="2013-07" db="EMBL/GenBank/DDBJ databases">
        <authorList>
            <consortium name="The Broad Institute Genome Sequencing Platform"/>
            <person name="Cuomo C."/>
            <person name="Litvintseva A."/>
            <person name="Chen Y."/>
            <person name="Heitman J."/>
            <person name="Sun S."/>
            <person name="Springer D."/>
            <person name="Dromer F."/>
            <person name="Young S.K."/>
            <person name="Zeng Q."/>
            <person name="Gargeya S."/>
            <person name="Fitzgerald M."/>
            <person name="Abouelleil A."/>
            <person name="Alvarado L."/>
            <person name="Berlin A.M."/>
            <person name="Chapman S.B."/>
            <person name="Dewar J."/>
            <person name="Goldberg J."/>
            <person name="Griggs A."/>
            <person name="Gujja S."/>
            <person name="Hansen M."/>
            <person name="Howarth C."/>
            <person name="Imamovic A."/>
            <person name="Larimer J."/>
            <person name="McCowan C."/>
            <person name="Murphy C."/>
            <person name="Pearson M."/>
            <person name="Priest M."/>
            <person name="Roberts A."/>
            <person name="Saif S."/>
            <person name="Shea T."/>
            <person name="Sykes S."/>
            <person name="Wortman J."/>
            <person name="Nusbaum C."/>
            <person name="Birren B."/>
        </authorList>
    </citation>
    <scope>NUCLEOTIDE SEQUENCE</scope>
    <source>
        <strain evidence="3">CBS 10118</strain>
    </source>
</reference>
<feature type="compositionally biased region" description="Basic and acidic residues" evidence="1">
    <location>
        <begin position="295"/>
        <end position="305"/>
    </location>
</feature>
<reference evidence="3" key="4">
    <citation type="submission" date="2024-02" db="EMBL/GenBank/DDBJ databases">
        <title>Comparative genomics of Cryptococcus and Kwoniella reveals pathogenesis evolution and contrasting modes of karyotype evolution via chromosome fusion or intercentromeric recombination.</title>
        <authorList>
            <person name="Coelho M.A."/>
            <person name="David-Palma M."/>
            <person name="Shea T."/>
            <person name="Bowers K."/>
            <person name="McGinley-Smith S."/>
            <person name="Mohammad A.W."/>
            <person name="Gnirke A."/>
            <person name="Yurkov A.M."/>
            <person name="Nowrousian M."/>
            <person name="Sun S."/>
            <person name="Cuomo C.A."/>
            <person name="Heitman J."/>
        </authorList>
    </citation>
    <scope>NUCLEOTIDE SEQUENCE</scope>
    <source>
        <strain evidence="3">CBS 10118</strain>
    </source>
</reference>
<feature type="region of interest" description="Disordered" evidence="1">
    <location>
        <begin position="429"/>
        <end position="458"/>
    </location>
</feature>
<feature type="region of interest" description="Disordered" evidence="1">
    <location>
        <begin position="274"/>
        <end position="310"/>
    </location>
</feature>
<evidence type="ECO:0000313" key="2">
    <source>
        <dbReference type="EMBL" id="OCF30106.1"/>
    </source>
</evidence>
<dbReference type="VEuPathDB" id="FungiDB:I302_01625"/>
<dbReference type="AlphaFoldDB" id="A0A1B9GGE8"/>
<organism evidence="2">
    <name type="scientific">Kwoniella bestiolae CBS 10118</name>
    <dbReference type="NCBI Taxonomy" id="1296100"/>
    <lineage>
        <taxon>Eukaryota</taxon>
        <taxon>Fungi</taxon>
        <taxon>Dikarya</taxon>
        <taxon>Basidiomycota</taxon>
        <taxon>Agaricomycotina</taxon>
        <taxon>Tremellomycetes</taxon>
        <taxon>Tremellales</taxon>
        <taxon>Cryptococcaceae</taxon>
        <taxon>Kwoniella</taxon>
    </lineage>
</organism>
<evidence type="ECO:0000313" key="3">
    <source>
        <dbReference type="EMBL" id="WVW80938.1"/>
    </source>
</evidence>
<dbReference type="EMBL" id="CP144541">
    <property type="protein sequence ID" value="WVW80938.1"/>
    <property type="molecule type" value="Genomic_DNA"/>
</dbReference>
<name>A0A1B9GGE8_9TREE</name>
<evidence type="ECO:0000313" key="4">
    <source>
        <dbReference type="Proteomes" id="UP000092730"/>
    </source>
</evidence>
<feature type="region of interest" description="Disordered" evidence="1">
    <location>
        <begin position="1"/>
        <end position="29"/>
    </location>
</feature>
<dbReference type="RefSeq" id="XP_019051176.1">
    <property type="nucleotide sequence ID" value="XM_019188298.1"/>
</dbReference>
<dbReference type="OrthoDB" id="10672590at2759"/>
<evidence type="ECO:0000256" key="1">
    <source>
        <dbReference type="SAM" id="MobiDB-lite"/>
    </source>
</evidence>
<protein>
    <submittedName>
        <fullName evidence="2">Uncharacterized protein</fullName>
    </submittedName>
</protein>
<dbReference type="GeneID" id="30206024"/>
<dbReference type="EMBL" id="KI894018">
    <property type="protein sequence ID" value="OCF30106.1"/>
    <property type="molecule type" value="Genomic_DNA"/>
</dbReference>
<dbReference type="Proteomes" id="UP000092730">
    <property type="component" value="Chromosome 1"/>
</dbReference>
<gene>
    <name evidence="2" type="ORF">I302_01625</name>
    <name evidence="3" type="ORF">I302_102929</name>
</gene>